<dbReference type="NCBIfam" id="NF008689">
    <property type="entry name" value="PRK11712.1"/>
    <property type="match status" value="1"/>
</dbReference>
<evidence type="ECO:0000256" key="15">
    <source>
        <dbReference type="ARBA" id="ARBA00022884"/>
    </source>
</evidence>
<dbReference type="PANTHER" id="PTHR30001">
    <property type="entry name" value="RIBONUCLEASE"/>
    <property type="match status" value="1"/>
</dbReference>
<evidence type="ECO:0000256" key="9">
    <source>
        <dbReference type="ARBA" id="ARBA00022722"/>
    </source>
</evidence>
<comment type="subcellular location">
    <subcellularLocation>
        <location evidence="2">Cytoplasm</location>
    </subcellularLocation>
</comment>
<dbReference type="GO" id="GO:0005737">
    <property type="term" value="C:cytoplasm"/>
    <property type="evidence" value="ECO:0007669"/>
    <property type="project" value="UniProtKB-SubCell"/>
</dbReference>
<dbReference type="SMART" id="SM00316">
    <property type="entry name" value="S1"/>
    <property type="match status" value="1"/>
</dbReference>
<dbReference type="RefSeq" id="WP_133883765.1">
    <property type="nucleotide sequence ID" value="NZ_MWIN01000003.1"/>
</dbReference>
<keyword evidence="8" id="KW-0819">tRNA processing</keyword>
<sequence>MSTEILVNIGQQETRVALVEGGAAQEIYLQRASRHGLVGNIYKGTVQRVLPGMQAAFIEIGLERTAFLHVADMLALPTGQGDGETTRVDTPRQLPPIQTLLHEGQDVLVQVLKDPLGSKGARLTTLLSVPSRYLVLLPYEPHCGASARIEDEAERARLKQVVAKISGELAPKFGVIARTAAEGVEEGPLAADLRFLLRLWTGISEQARRAGPRSMVHGDLPLSMRILRDLLGTDVERVRIDNLDEFKRVQQFARVFVPEAAARIDHYEGAAPIFDLYGVEDDIDRALGRKVDLKSGGHLVIDQTEAMTTVDVNTGAFTGHRNLEETILKTNLEAAQSIARQLRLRNLGGIIVLDFIDMRNPDHRVQVMRALEKELKRDPARTHVYDFSPLGLVEMTRKRSRESLGHILCMPCPTCEGRGSIKTVETLCHDIVREVSRASRQFEARHFLVLAAPAVVQRLTEDAAMGLAELEATLNRPIRLQAEGSYHPESFDVVPL</sequence>
<keyword evidence="14" id="KW-0460">Magnesium</keyword>
<gene>
    <name evidence="17" type="ORF">DFR24_4622</name>
</gene>
<dbReference type="NCBIfam" id="TIGR00757">
    <property type="entry name" value="RNaseEG"/>
    <property type="match status" value="1"/>
</dbReference>
<evidence type="ECO:0000256" key="6">
    <source>
        <dbReference type="ARBA" id="ARBA00022552"/>
    </source>
</evidence>
<keyword evidence="9" id="KW-0540">Nuclease</keyword>
<evidence type="ECO:0000256" key="3">
    <source>
        <dbReference type="ARBA" id="ARBA00005663"/>
    </source>
</evidence>
<evidence type="ECO:0000256" key="14">
    <source>
        <dbReference type="ARBA" id="ARBA00022842"/>
    </source>
</evidence>
<dbReference type="InterPro" id="IPR003029">
    <property type="entry name" value="S1_domain"/>
</dbReference>
<dbReference type="InterPro" id="IPR019307">
    <property type="entry name" value="RNA-bd_AU-1/RNase_E/G"/>
</dbReference>
<keyword evidence="10" id="KW-0479">Metal-binding</keyword>
<dbReference type="GO" id="GO:0006364">
    <property type="term" value="P:rRNA processing"/>
    <property type="evidence" value="ECO:0007669"/>
    <property type="project" value="UniProtKB-KW"/>
</dbReference>
<keyword evidence="13" id="KW-0378">Hydrolase</keyword>
<comment type="similarity">
    <text evidence="3">Belongs to the RNase E/G family. RNase G subfamily.</text>
</comment>
<dbReference type="Proteomes" id="UP000295341">
    <property type="component" value="Unassembled WGS sequence"/>
</dbReference>
<evidence type="ECO:0000256" key="2">
    <source>
        <dbReference type="ARBA" id="ARBA00004496"/>
    </source>
</evidence>
<feature type="domain" description="S1 motif" evidence="16">
    <location>
        <begin position="39"/>
        <end position="126"/>
    </location>
</feature>
<dbReference type="SUPFAM" id="SSF50249">
    <property type="entry name" value="Nucleic acid-binding proteins"/>
    <property type="match status" value="1"/>
</dbReference>
<evidence type="ECO:0000256" key="5">
    <source>
        <dbReference type="ARBA" id="ARBA00022490"/>
    </source>
</evidence>
<evidence type="ECO:0000256" key="13">
    <source>
        <dbReference type="ARBA" id="ARBA00022801"/>
    </source>
</evidence>
<evidence type="ECO:0000256" key="10">
    <source>
        <dbReference type="ARBA" id="ARBA00022723"/>
    </source>
</evidence>
<dbReference type="InterPro" id="IPR012340">
    <property type="entry name" value="NA-bd_OB-fold"/>
</dbReference>
<dbReference type="GO" id="GO:0008033">
    <property type="term" value="P:tRNA processing"/>
    <property type="evidence" value="ECO:0007669"/>
    <property type="project" value="UniProtKB-KW"/>
</dbReference>
<protein>
    <recommendedName>
        <fullName evidence="4">Ribonuclease G</fullName>
    </recommendedName>
</protein>
<dbReference type="GO" id="GO:0046872">
    <property type="term" value="F:metal ion binding"/>
    <property type="evidence" value="ECO:0007669"/>
    <property type="project" value="UniProtKB-KW"/>
</dbReference>
<organism evidence="17 18">
    <name type="scientific">Panacagrimonas perspica</name>
    <dbReference type="NCBI Taxonomy" id="381431"/>
    <lineage>
        <taxon>Bacteria</taxon>
        <taxon>Pseudomonadati</taxon>
        <taxon>Pseudomonadota</taxon>
        <taxon>Gammaproteobacteria</taxon>
        <taxon>Nevskiales</taxon>
        <taxon>Nevskiaceae</taxon>
        <taxon>Panacagrimonas</taxon>
    </lineage>
</organism>
<proteinExistence type="inferred from homology"/>
<reference evidence="17 18" key="1">
    <citation type="submission" date="2019-03" db="EMBL/GenBank/DDBJ databases">
        <title>Genomic Encyclopedia of Type Strains, Phase IV (KMG-IV): sequencing the most valuable type-strain genomes for metagenomic binning, comparative biology and taxonomic classification.</title>
        <authorList>
            <person name="Goeker M."/>
        </authorList>
    </citation>
    <scope>NUCLEOTIDE SEQUENCE [LARGE SCALE GENOMIC DNA]</scope>
    <source>
        <strain evidence="17 18">DSM 26377</strain>
    </source>
</reference>
<dbReference type="AlphaFoldDB" id="A0A4S3K8Y6"/>
<dbReference type="GO" id="GO:0004540">
    <property type="term" value="F:RNA nuclease activity"/>
    <property type="evidence" value="ECO:0007669"/>
    <property type="project" value="InterPro"/>
</dbReference>
<dbReference type="GO" id="GO:0016787">
    <property type="term" value="F:hydrolase activity"/>
    <property type="evidence" value="ECO:0007669"/>
    <property type="project" value="UniProtKB-KW"/>
</dbReference>
<evidence type="ECO:0000256" key="12">
    <source>
        <dbReference type="ARBA" id="ARBA00022759"/>
    </source>
</evidence>
<evidence type="ECO:0000256" key="4">
    <source>
        <dbReference type="ARBA" id="ARBA00017719"/>
    </source>
</evidence>
<dbReference type="GO" id="GO:0004519">
    <property type="term" value="F:endonuclease activity"/>
    <property type="evidence" value="ECO:0007669"/>
    <property type="project" value="UniProtKB-KW"/>
</dbReference>
<keyword evidence="11" id="KW-0699">rRNA-binding</keyword>
<evidence type="ECO:0000259" key="16">
    <source>
        <dbReference type="PROSITE" id="PS50126"/>
    </source>
</evidence>
<keyword evidence="15" id="KW-0694">RNA-binding</keyword>
<keyword evidence="7" id="KW-0820">tRNA-binding</keyword>
<dbReference type="OrthoDB" id="9804278at2"/>
<dbReference type="PROSITE" id="PS50126">
    <property type="entry name" value="S1"/>
    <property type="match status" value="1"/>
</dbReference>
<comment type="caution">
    <text evidence="17">The sequence shown here is derived from an EMBL/GenBank/DDBJ whole genome shotgun (WGS) entry which is preliminary data.</text>
</comment>
<dbReference type="Pfam" id="PF10150">
    <property type="entry name" value="RNase_E_G"/>
    <property type="match status" value="1"/>
</dbReference>
<dbReference type="InterPro" id="IPR004659">
    <property type="entry name" value="RNase_E/G"/>
</dbReference>
<dbReference type="GO" id="GO:0000049">
    <property type="term" value="F:tRNA binding"/>
    <property type="evidence" value="ECO:0007669"/>
    <property type="project" value="UniProtKB-KW"/>
</dbReference>
<dbReference type="CDD" id="cd04453">
    <property type="entry name" value="S1_RNase_E"/>
    <property type="match status" value="1"/>
</dbReference>
<dbReference type="PANTHER" id="PTHR30001:SF0">
    <property type="entry name" value="RIBONUCLEASE G"/>
    <property type="match status" value="1"/>
</dbReference>
<dbReference type="EMBL" id="SOBT01000012">
    <property type="protein sequence ID" value="TDU24355.1"/>
    <property type="molecule type" value="Genomic_DNA"/>
</dbReference>
<accession>A0A4S3K8Y6</accession>
<keyword evidence="18" id="KW-1185">Reference proteome</keyword>
<keyword evidence="5" id="KW-0963">Cytoplasm</keyword>
<evidence type="ECO:0000256" key="11">
    <source>
        <dbReference type="ARBA" id="ARBA00022730"/>
    </source>
</evidence>
<dbReference type="Gene3D" id="2.40.50.140">
    <property type="entry name" value="Nucleic acid-binding proteins"/>
    <property type="match status" value="1"/>
</dbReference>
<dbReference type="Gene3D" id="3.40.1260.20">
    <property type="entry name" value="Ribonuclease E, catalytic domain"/>
    <property type="match status" value="1"/>
</dbReference>
<evidence type="ECO:0000313" key="18">
    <source>
        <dbReference type="Proteomes" id="UP000295341"/>
    </source>
</evidence>
<comment type="cofactor">
    <cofactor evidence="1">
        <name>Mg(2+)</name>
        <dbReference type="ChEBI" id="CHEBI:18420"/>
    </cofactor>
</comment>
<keyword evidence="6" id="KW-0698">rRNA processing</keyword>
<evidence type="ECO:0000256" key="1">
    <source>
        <dbReference type="ARBA" id="ARBA00001946"/>
    </source>
</evidence>
<evidence type="ECO:0000256" key="7">
    <source>
        <dbReference type="ARBA" id="ARBA00022555"/>
    </source>
</evidence>
<keyword evidence="12" id="KW-0255">Endonuclease</keyword>
<dbReference type="Pfam" id="PF20833">
    <property type="entry name" value="RNase_E_G_Thio"/>
    <property type="match status" value="1"/>
</dbReference>
<evidence type="ECO:0000256" key="8">
    <source>
        <dbReference type="ARBA" id="ARBA00022694"/>
    </source>
</evidence>
<dbReference type="InterPro" id="IPR048583">
    <property type="entry name" value="RNase_E_G_thioredoxin-like"/>
</dbReference>
<evidence type="ECO:0000313" key="17">
    <source>
        <dbReference type="EMBL" id="TDU24355.1"/>
    </source>
</evidence>
<dbReference type="GO" id="GO:0019843">
    <property type="term" value="F:rRNA binding"/>
    <property type="evidence" value="ECO:0007669"/>
    <property type="project" value="UniProtKB-KW"/>
</dbReference>
<name>A0A4S3K8Y6_9GAMM</name>